<keyword evidence="5" id="KW-1185">Reference proteome</keyword>
<dbReference type="CDD" id="cd06690">
    <property type="entry name" value="PDZ_Radil-like"/>
    <property type="match status" value="1"/>
</dbReference>
<dbReference type="PROSITE" id="PS50200">
    <property type="entry name" value="RA"/>
    <property type="match status" value="1"/>
</dbReference>
<feature type="compositionally biased region" description="Basic and acidic residues" evidence="1">
    <location>
        <begin position="1081"/>
        <end position="1090"/>
    </location>
</feature>
<evidence type="ECO:0000313" key="6">
    <source>
        <dbReference type="RefSeq" id="XP_031432354.1"/>
    </source>
</evidence>
<feature type="region of interest" description="Disordered" evidence="1">
    <location>
        <begin position="286"/>
        <end position="342"/>
    </location>
</feature>
<evidence type="ECO:0000313" key="5">
    <source>
        <dbReference type="Proteomes" id="UP000515152"/>
    </source>
</evidence>
<reference evidence="6" key="1">
    <citation type="submission" date="2025-08" db="UniProtKB">
        <authorList>
            <consortium name="RefSeq"/>
        </authorList>
    </citation>
    <scope>IDENTIFICATION</scope>
</reference>
<feature type="region of interest" description="Disordered" evidence="1">
    <location>
        <begin position="1071"/>
        <end position="1097"/>
    </location>
</feature>
<feature type="region of interest" description="Disordered" evidence="1">
    <location>
        <begin position="946"/>
        <end position="1009"/>
    </location>
</feature>
<feature type="compositionally biased region" description="Basic and acidic residues" evidence="1">
    <location>
        <begin position="320"/>
        <end position="329"/>
    </location>
</feature>
<proteinExistence type="predicted"/>
<accession>A0A6P8FZT1</accession>
<feature type="region of interest" description="Disordered" evidence="1">
    <location>
        <begin position="662"/>
        <end position="692"/>
    </location>
</feature>
<dbReference type="InterPro" id="IPR037983">
    <property type="entry name" value="CBD_Rasip1/Radil"/>
</dbReference>
<dbReference type="PANTHER" id="PTHR16027:SF4">
    <property type="entry name" value="RAS-INTERACTING PROTEIN 1"/>
    <property type="match status" value="1"/>
</dbReference>
<dbReference type="PROSITE" id="PS50106">
    <property type="entry name" value="PDZ"/>
    <property type="match status" value="1"/>
</dbReference>
<protein>
    <submittedName>
        <fullName evidence="6">Ras-associating and dilute domain-containing protein-like</fullName>
    </submittedName>
</protein>
<feature type="compositionally biased region" description="Low complexity" evidence="1">
    <location>
        <begin position="974"/>
        <end position="986"/>
    </location>
</feature>
<gene>
    <name evidence="6" type="primary">si:ch73-281f12.4</name>
</gene>
<dbReference type="KEGG" id="char:105910978"/>
<dbReference type="CDD" id="cd15472">
    <property type="entry name" value="Myo5p-like_CBD_Rasip1"/>
    <property type="match status" value="1"/>
</dbReference>
<sequence>MISEERSNHIAKQALSFPVGLLIRSPKRRLAKLGRKSSNGSVQSNTSDSTTRSLESSTGVRQPAKNKIRRHNNRLSTVFNRSPLLRDSGSRSLGGPEDGSHPSVADDPAELSSQTSAPGILKIFGSDICQGTNYKSVLATTRSSAKELIKEALERYCLEKEDVADYVLCDVIGQTGADHQWKTECLRVVGDHERPLMLQALWKPKQGLSRRFEIQRRVTVEERSARETDNVTAGLNAQARKLQRGRSRVTSLFVDGSEGEVDGPPIWRSLSDMDVSAMGQEAGRVRRALGVPRGPSAAVTPPESPGMLESPEATEAEVDAEARSLRTEKEETESSDDNSTQYSIHPPFDFPYFLLLQGYSYRQDFVIYLMSGSSCVFGCCAEHRQGEDEERLKVDVLLFAPDVLPQHCRVRRQDDVRDDNGSEGNGGRRSLIMLEPIQGAAVTHNGVPLKHEALLSPGDLVGLGQHYLFMFKDPTASDAPRTPAWITWLCPASEASEGGPRKAGRALSVRGRRRLGRPLLHWRDLEGRELCLLYALPQEDRLLEEILVAVDPAGEEPKLTPAFLLCLCIQHSAAHFKMADLRRLLLHIASQIQLAMWERTKELAVIQPDRGSSVEPEEPDEVRPLGMVQLVPGLQPLVLWMANSIELLHFIQHEVPLLLPWGQNSAPQEGGEHTEDEQEGQHGTGLSDSQILSTRTASEEAMTVLEEVIMFTFQQCVYYLTKSMYAALPGLLDSNPFSESGQLRVPAGVSAVLEVLQGALQLLQAFQVHGQISSQLLAYLFFFTNASLFNTLMERGSGGGFYQWSRGVQIRANLDLLMDWIQGTGLGDLATEYFQKLSSAVNLLATPKENLLQASWASLKAEFLHLNPAQLHHMLREYNPGRACPSSWSPTPDHAEAALRTSDILESFDNHPPLILPSHTFHLELGKPVVEPGLYQQLQRIQDFLRTLPDNDPPAGSQTADEHQSLTSSSIAESQTSLASSPSSWSEAHRRAVYRDTSDSQTRGSHSDLSSCEAGLLTQKLKSLELQSCLSGEAGLGLHKSLALDPSCLLTPPNTPQNMEQAELEASLQEGAQHNARHRKGAVDQRKVSREDEEEEEREEVFTVELKRGPHGLGLALVDGMKTPLRMSGIYIKSVVPDSPAAQCQKLRLGDRILAVNGVSLVGMDYHTGRELIRTSGDSLRVLVAKTEARSSGRSSVTKC</sequence>
<dbReference type="AlphaFoldDB" id="A0A6P8FZT1"/>
<dbReference type="CDD" id="cd17116">
    <property type="entry name" value="RA_Radil_like"/>
    <property type="match status" value="1"/>
</dbReference>
<dbReference type="Gene3D" id="3.10.20.90">
    <property type="entry name" value="Phosphatidylinositol 3-kinase Catalytic Subunit, Chain A, domain 1"/>
    <property type="match status" value="1"/>
</dbReference>
<dbReference type="InterPro" id="IPR002710">
    <property type="entry name" value="Dilute_dom"/>
</dbReference>
<evidence type="ECO:0000259" key="4">
    <source>
        <dbReference type="PROSITE" id="PS51126"/>
    </source>
</evidence>
<dbReference type="Gene3D" id="2.30.42.10">
    <property type="match status" value="1"/>
</dbReference>
<dbReference type="InterPro" id="IPR008984">
    <property type="entry name" value="SMAD_FHA_dom_sf"/>
</dbReference>
<evidence type="ECO:0000259" key="2">
    <source>
        <dbReference type="PROSITE" id="PS50106"/>
    </source>
</evidence>
<dbReference type="Gene3D" id="2.60.200.20">
    <property type="match status" value="1"/>
</dbReference>
<feature type="domain" description="Ras-associating" evidence="3">
    <location>
        <begin position="117"/>
        <end position="219"/>
    </location>
</feature>
<dbReference type="SUPFAM" id="SSF49879">
    <property type="entry name" value="SMAD/FHA domain"/>
    <property type="match status" value="1"/>
</dbReference>
<feature type="compositionally biased region" description="Polar residues" evidence="1">
    <location>
        <begin position="36"/>
        <end position="60"/>
    </location>
</feature>
<feature type="compositionally biased region" description="Polar residues" evidence="1">
    <location>
        <begin position="999"/>
        <end position="1009"/>
    </location>
</feature>
<dbReference type="RefSeq" id="XP_031432354.1">
    <property type="nucleotide sequence ID" value="XM_031576494.2"/>
</dbReference>
<name>A0A6P8FZT1_CLUHA</name>
<organism evidence="5 6">
    <name type="scientific">Clupea harengus</name>
    <name type="common">Atlantic herring</name>
    <dbReference type="NCBI Taxonomy" id="7950"/>
    <lineage>
        <taxon>Eukaryota</taxon>
        <taxon>Metazoa</taxon>
        <taxon>Chordata</taxon>
        <taxon>Craniata</taxon>
        <taxon>Vertebrata</taxon>
        <taxon>Euteleostomi</taxon>
        <taxon>Actinopterygii</taxon>
        <taxon>Neopterygii</taxon>
        <taxon>Teleostei</taxon>
        <taxon>Clupei</taxon>
        <taxon>Clupeiformes</taxon>
        <taxon>Clupeoidei</taxon>
        <taxon>Clupeidae</taxon>
        <taxon>Clupea</taxon>
    </lineage>
</organism>
<dbReference type="Pfam" id="PF00595">
    <property type="entry name" value="PDZ"/>
    <property type="match status" value="1"/>
</dbReference>
<dbReference type="InterPro" id="IPR052072">
    <property type="entry name" value="Vascular_dev_regulator"/>
</dbReference>
<feature type="domain" description="Dilute" evidence="4">
    <location>
        <begin position="628"/>
        <end position="901"/>
    </location>
</feature>
<evidence type="ECO:0000259" key="3">
    <source>
        <dbReference type="PROSITE" id="PS50200"/>
    </source>
</evidence>
<feature type="compositionally biased region" description="Basic residues" evidence="1">
    <location>
        <begin position="64"/>
        <end position="73"/>
    </location>
</feature>
<feature type="domain" description="PDZ" evidence="2">
    <location>
        <begin position="1103"/>
        <end position="1188"/>
    </location>
</feature>
<dbReference type="Proteomes" id="UP000515152">
    <property type="component" value="Chromosome 1"/>
</dbReference>
<dbReference type="CTD" id="102216267"/>
<dbReference type="Pfam" id="PF01843">
    <property type="entry name" value="DIL"/>
    <property type="match status" value="1"/>
</dbReference>
<dbReference type="GO" id="GO:0035024">
    <property type="term" value="P:negative regulation of Rho protein signal transduction"/>
    <property type="evidence" value="ECO:0007669"/>
    <property type="project" value="TreeGrafter"/>
</dbReference>
<dbReference type="GeneID" id="105910978"/>
<dbReference type="Pfam" id="PF00788">
    <property type="entry name" value="RA"/>
    <property type="match status" value="1"/>
</dbReference>
<dbReference type="SMART" id="SM00228">
    <property type="entry name" value="PDZ"/>
    <property type="match status" value="1"/>
</dbReference>
<dbReference type="GO" id="GO:0001525">
    <property type="term" value="P:angiogenesis"/>
    <property type="evidence" value="ECO:0007669"/>
    <property type="project" value="TreeGrafter"/>
</dbReference>
<feature type="region of interest" description="Disordered" evidence="1">
    <location>
        <begin position="32"/>
        <end position="113"/>
    </location>
</feature>
<dbReference type="InterPro" id="IPR036034">
    <property type="entry name" value="PDZ_sf"/>
</dbReference>
<dbReference type="GO" id="GO:0005911">
    <property type="term" value="C:cell-cell junction"/>
    <property type="evidence" value="ECO:0007669"/>
    <property type="project" value="TreeGrafter"/>
</dbReference>
<evidence type="ECO:0000256" key="1">
    <source>
        <dbReference type="SAM" id="MobiDB-lite"/>
    </source>
</evidence>
<feature type="compositionally biased region" description="Basic and acidic residues" evidence="1">
    <location>
        <begin position="987"/>
        <end position="998"/>
    </location>
</feature>
<dbReference type="SUPFAM" id="SSF50156">
    <property type="entry name" value="PDZ domain-like"/>
    <property type="match status" value="1"/>
</dbReference>
<dbReference type="GO" id="GO:0007165">
    <property type="term" value="P:signal transduction"/>
    <property type="evidence" value="ECO:0007669"/>
    <property type="project" value="InterPro"/>
</dbReference>
<dbReference type="SMART" id="SM01132">
    <property type="entry name" value="DIL"/>
    <property type="match status" value="1"/>
</dbReference>
<dbReference type="SMART" id="SM00314">
    <property type="entry name" value="RA"/>
    <property type="match status" value="1"/>
</dbReference>
<dbReference type="PANTHER" id="PTHR16027">
    <property type="entry name" value="DILUTE DOMAIN-CONTAINING PROTEIN YPR089W"/>
    <property type="match status" value="1"/>
</dbReference>
<dbReference type="PROSITE" id="PS51126">
    <property type="entry name" value="DILUTE"/>
    <property type="match status" value="1"/>
</dbReference>
<dbReference type="SUPFAM" id="SSF54236">
    <property type="entry name" value="Ubiquitin-like"/>
    <property type="match status" value="1"/>
</dbReference>
<dbReference type="InterPro" id="IPR029071">
    <property type="entry name" value="Ubiquitin-like_domsf"/>
</dbReference>
<dbReference type="InterPro" id="IPR000159">
    <property type="entry name" value="RA_dom"/>
</dbReference>
<dbReference type="OrthoDB" id="3908708at2759"/>
<dbReference type="InterPro" id="IPR001478">
    <property type="entry name" value="PDZ"/>
</dbReference>
<dbReference type="GO" id="GO:0051020">
    <property type="term" value="F:GTPase binding"/>
    <property type="evidence" value="ECO:0007669"/>
    <property type="project" value="TreeGrafter"/>
</dbReference>